<organism evidence="1 2">
    <name type="scientific">Acorus calamus</name>
    <name type="common">Sweet flag</name>
    <dbReference type="NCBI Taxonomy" id="4465"/>
    <lineage>
        <taxon>Eukaryota</taxon>
        <taxon>Viridiplantae</taxon>
        <taxon>Streptophyta</taxon>
        <taxon>Embryophyta</taxon>
        <taxon>Tracheophyta</taxon>
        <taxon>Spermatophyta</taxon>
        <taxon>Magnoliopsida</taxon>
        <taxon>Liliopsida</taxon>
        <taxon>Acoraceae</taxon>
        <taxon>Acorus</taxon>
    </lineage>
</organism>
<reference evidence="1" key="1">
    <citation type="journal article" date="2023" name="Nat. Commun.">
        <title>Diploid and tetraploid genomes of Acorus and the evolution of monocots.</title>
        <authorList>
            <person name="Ma L."/>
            <person name="Liu K.W."/>
            <person name="Li Z."/>
            <person name="Hsiao Y.Y."/>
            <person name="Qi Y."/>
            <person name="Fu T."/>
            <person name="Tang G.D."/>
            <person name="Zhang D."/>
            <person name="Sun W.H."/>
            <person name="Liu D.K."/>
            <person name="Li Y."/>
            <person name="Chen G.Z."/>
            <person name="Liu X.D."/>
            <person name="Liao X.Y."/>
            <person name="Jiang Y.T."/>
            <person name="Yu X."/>
            <person name="Hao Y."/>
            <person name="Huang J."/>
            <person name="Zhao X.W."/>
            <person name="Ke S."/>
            <person name="Chen Y.Y."/>
            <person name="Wu W.L."/>
            <person name="Hsu J.L."/>
            <person name="Lin Y.F."/>
            <person name="Huang M.D."/>
            <person name="Li C.Y."/>
            <person name="Huang L."/>
            <person name="Wang Z.W."/>
            <person name="Zhao X."/>
            <person name="Zhong W.Y."/>
            <person name="Peng D.H."/>
            <person name="Ahmad S."/>
            <person name="Lan S."/>
            <person name="Zhang J.S."/>
            <person name="Tsai W.C."/>
            <person name="Van de Peer Y."/>
            <person name="Liu Z.J."/>
        </authorList>
    </citation>
    <scope>NUCLEOTIDE SEQUENCE</scope>
    <source>
        <strain evidence="1">CP</strain>
    </source>
</reference>
<dbReference type="AlphaFoldDB" id="A0AAV9E8G2"/>
<proteinExistence type="predicted"/>
<accession>A0AAV9E8G2</accession>
<comment type="caution">
    <text evidence="1">The sequence shown here is derived from an EMBL/GenBank/DDBJ whole genome shotgun (WGS) entry which is preliminary data.</text>
</comment>
<dbReference type="Proteomes" id="UP001180020">
    <property type="component" value="Unassembled WGS sequence"/>
</dbReference>
<name>A0AAV9E8G2_ACOCL</name>
<evidence type="ECO:0008006" key="3">
    <source>
        <dbReference type="Google" id="ProtNLM"/>
    </source>
</evidence>
<evidence type="ECO:0000313" key="2">
    <source>
        <dbReference type="Proteomes" id="UP001180020"/>
    </source>
</evidence>
<keyword evidence="2" id="KW-1185">Reference proteome</keyword>
<protein>
    <recommendedName>
        <fullName evidence="3">Reverse transcriptase domain-containing protein</fullName>
    </recommendedName>
</protein>
<reference evidence="1" key="2">
    <citation type="submission" date="2023-06" db="EMBL/GenBank/DDBJ databases">
        <authorList>
            <person name="Ma L."/>
            <person name="Liu K.-W."/>
            <person name="Li Z."/>
            <person name="Hsiao Y.-Y."/>
            <person name="Qi Y."/>
            <person name="Fu T."/>
            <person name="Tang G."/>
            <person name="Zhang D."/>
            <person name="Sun W.-H."/>
            <person name="Liu D.-K."/>
            <person name="Li Y."/>
            <person name="Chen G.-Z."/>
            <person name="Liu X.-D."/>
            <person name="Liao X.-Y."/>
            <person name="Jiang Y.-T."/>
            <person name="Yu X."/>
            <person name="Hao Y."/>
            <person name="Huang J."/>
            <person name="Zhao X.-W."/>
            <person name="Ke S."/>
            <person name="Chen Y.-Y."/>
            <person name="Wu W.-L."/>
            <person name="Hsu J.-L."/>
            <person name="Lin Y.-F."/>
            <person name="Huang M.-D."/>
            <person name="Li C.-Y."/>
            <person name="Huang L."/>
            <person name="Wang Z.-W."/>
            <person name="Zhao X."/>
            <person name="Zhong W.-Y."/>
            <person name="Peng D.-H."/>
            <person name="Ahmad S."/>
            <person name="Lan S."/>
            <person name="Zhang J.-S."/>
            <person name="Tsai W.-C."/>
            <person name="Van De Peer Y."/>
            <person name="Liu Z.-J."/>
        </authorList>
    </citation>
    <scope>NUCLEOTIDE SEQUENCE</scope>
    <source>
        <strain evidence="1">CP</strain>
        <tissue evidence="1">Leaves</tissue>
    </source>
</reference>
<gene>
    <name evidence="1" type="ORF">QJS10_CPA09g00910</name>
</gene>
<evidence type="ECO:0000313" key="1">
    <source>
        <dbReference type="EMBL" id="KAK1308302.1"/>
    </source>
</evidence>
<sequence>MIEGNQSTFIPGRVLLDGFMVFQECISAAHKDGKRAVVIKLDFSKAYDNVRWDFFLLDLSWFQAQLDPDVISILFVYLSGFQIQSFEDDIPDIPSLFEDIMIGGKEISTFRNNSLEGGGELVTEYSPEGLNVHVAFVSGEAPH</sequence>
<dbReference type="EMBL" id="JAUJYO010000009">
    <property type="protein sequence ID" value="KAK1308302.1"/>
    <property type="molecule type" value="Genomic_DNA"/>
</dbReference>